<proteinExistence type="predicted"/>
<feature type="domain" description="Anti-CBASS protein Acb1-like N-terminal" evidence="2">
    <location>
        <begin position="52"/>
        <end position="422"/>
    </location>
</feature>
<dbReference type="AlphaFoldDB" id="A0A0B1RA44"/>
<evidence type="ECO:0000313" key="4">
    <source>
        <dbReference type="Proteomes" id="UP000030853"/>
    </source>
</evidence>
<evidence type="ECO:0000313" key="3">
    <source>
        <dbReference type="EMBL" id="KHJ67970.1"/>
    </source>
</evidence>
<feature type="compositionally biased region" description="Polar residues" evidence="1">
    <location>
        <begin position="472"/>
        <end position="488"/>
    </location>
</feature>
<feature type="compositionally biased region" description="Low complexity" evidence="1">
    <location>
        <begin position="443"/>
        <end position="453"/>
    </location>
</feature>
<comment type="caution">
    <text evidence="3">The sequence shown here is derived from an EMBL/GenBank/DDBJ whole genome shotgun (WGS) entry which is preliminary data.</text>
</comment>
<dbReference type="Proteomes" id="UP000030853">
    <property type="component" value="Unassembled WGS sequence"/>
</dbReference>
<sequence>MSELKPGESFLVNALAATVGRLRSLYAGVNGNTKRTKLWDEFGYPDQIGFEQYYRAYERNAVAHAAVHKVLDSCWVDHPTIIDGDEAKESTKTTAWETMVTKVLKKHWPKIKDADRRNLIGRYSAILIQFRDGREWSQPVDRNVVAKLKEKAIVKLIPAWESQVKPGNFDTDTMSETYSQPLSYNFNEQPVGDDGTYGVVRGVTVHPERILILSEGSEDENMLSGVPFLRAGYNKLLDLEKVSGGSSEGFLKNASRQLGIAFDSQTDMATIAAQAKEAGYANIGEAMNEKMQKLNRGTDSALVTQSGTTSVLSVAAADPQPTWTVTANEFAASIQCPFTIQFGQQTGRLASDEDKADWAKRCNGRRWGFMTAVVTTLLERLWTIGVIDPPSSGEVTLAWSDLLAPSEKEKIANMQAMADVAQKTQAAYGTPAIEQNEIRAVGELEPLPENELPPTVPPGDPLSDDPPANPDAGNTPQQGRSDTVRQAS</sequence>
<name>A0A0B1RA44_9GAMM</name>
<gene>
    <name evidence="3" type="ORF">QU24_11160</name>
</gene>
<dbReference type="InterPro" id="IPR024459">
    <property type="entry name" value="Acb1-like_N"/>
</dbReference>
<feature type="region of interest" description="Disordered" evidence="1">
    <location>
        <begin position="442"/>
        <end position="488"/>
    </location>
</feature>
<dbReference type="RefSeq" id="WP_039330947.1">
    <property type="nucleotide sequence ID" value="NZ_JTJJ01000038.1"/>
</dbReference>
<protein>
    <submittedName>
        <fullName evidence="3">Phage protein</fullName>
    </submittedName>
</protein>
<dbReference type="Pfam" id="PF06381">
    <property type="entry name" value="Phage_portal_3"/>
    <property type="match status" value="1"/>
</dbReference>
<organism evidence="3 4">
    <name type="scientific">Pantoea rodasii</name>
    <dbReference type="NCBI Taxonomy" id="1076549"/>
    <lineage>
        <taxon>Bacteria</taxon>
        <taxon>Pseudomonadati</taxon>
        <taxon>Pseudomonadota</taxon>
        <taxon>Gammaproteobacteria</taxon>
        <taxon>Enterobacterales</taxon>
        <taxon>Erwiniaceae</taxon>
        <taxon>Pantoea</taxon>
    </lineage>
</organism>
<dbReference type="EMBL" id="JTJJ01000038">
    <property type="protein sequence ID" value="KHJ67970.1"/>
    <property type="molecule type" value="Genomic_DNA"/>
</dbReference>
<reference evidence="3 4" key="1">
    <citation type="submission" date="2014-11" db="EMBL/GenBank/DDBJ databases">
        <title>Genome sequencing of Pantoea rodasii ND03.</title>
        <authorList>
            <person name="Muhamad Yunos N.Y."/>
            <person name="Chan K.-G."/>
        </authorList>
    </citation>
    <scope>NUCLEOTIDE SEQUENCE [LARGE SCALE GENOMIC DNA]</scope>
    <source>
        <strain evidence="3 4">ND03</strain>
    </source>
</reference>
<evidence type="ECO:0000259" key="2">
    <source>
        <dbReference type="Pfam" id="PF06381"/>
    </source>
</evidence>
<evidence type="ECO:0000256" key="1">
    <source>
        <dbReference type="SAM" id="MobiDB-lite"/>
    </source>
</evidence>
<accession>A0A0B1RA44</accession>